<accession>A0A9C7EYP9</accession>
<protein>
    <submittedName>
        <fullName evidence="2">Uncharacterized protein</fullName>
    </submittedName>
</protein>
<dbReference type="EMBL" id="LC738876">
    <property type="protein sequence ID" value="BDT62605.1"/>
    <property type="molecule type" value="Genomic_DNA"/>
</dbReference>
<feature type="compositionally biased region" description="Gly residues" evidence="1">
    <location>
        <begin position="110"/>
        <end position="131"/>
    </location>
</feature>
<feature type="region of interest" description="Disordered" evidence="1">
    <location>
        <begin position="110"/>
        <end position="137"/>
    </location>
</feature>
<name>A0A9C7EYP9_9VIRU</name>
<evidence type="ECO:0000313" key="2">
    <source>
        <dbReference type="EMBL" id="BDT62605.1"/>
    </source>
</evidence>
<sequence>MEKKNYATDVSITEKMKMKSILDLMILTVPPDIVKKVTFENKDQITMSNIAEFITKIWSPRMRQHAENVILNWALKLEYFSNWHHQWICILKDVTTSGFGGGCCSGSGGSGGGGGGSGGGGGGSGGGGGGSGDDDDGDWVIENQNDAIIELVWIRFNMRQHFAQTKDHRFWVLKSYERLKSFVPKLSQEVIERHDLSKFAFNQAVGYTLRWVHNIRDSPIWKSACDFHLYHEPHHPQVWKRWYNKTVQEKRMKIKNWQSNMEEKPVKDISEIRFESDDMAQTFLQESLIDMIGIEWERKKGKQEDISLSDLVYMDYRFLERYTQRQKKMVYDLINSVISTDSCWLDNVDLSEREKRLLSTISTDEQPFIIYMIEKQKKGEISRLYNAKADGRGSYHDYDDNQLIQLGLDKAYYIAVCRMVTEFWNVDYKKYAENIILKHAVQEGYIDENDVKWISVFDKADEKDSLIKTIKDDNLIIKVLWEDYQLDNFFARVKNYRSRVKQFYDTYKLNIPQEFINRYDLSKLSFFQSMGLALYEIHDINYPEYNKANKRHLYFEPHHPEMWSNKIDKAEKKRRLEHWLFYKNDKKNTYGLDIEAIDFTLGNMPTVFLKQSFLDYAAHNQNILNLNFYNTAFSDQDVEHFKHLVQKHVIENKKEC</sequence>
<organism evidence="2">
    <name type="scientific">Metapenaeus ensis majanivirus</name>
    <dbReference type="NCBI Taxonomy" id="2984279"/>
    <lineage>
        <taxon>Viruses</taxon>
        <taxon>Viruses incertae sedis</taxon>
        <taxon>Naldaviricetes</taxon>
        <taxon>Nimaviridae</taxon>
    </lineage>
</organism>
<proteinExistence type="predicted"/>
<evidence type="ECO:0000256" key="1">
    <source>
        <dbReference type="SAM" id="MobiDB-lite"/>
    </source>
</evidence>
<reference evidence="2" key="1">
    <citation type="submission" date="2022-10" db="EMBL/GenBank/DDBJ databases">
        <title>Genome sequences of endogenous nimaviruses in decapod crustaceans.</title>
        <authorList>
            <person name="Kawato S."/>
            <person name="Nozaki R."/>
            <person name="Kondo H."/>
            <person name="Hirono I."/>
        </authorList>
    </citation>
    <scope>NUCLEOTIDE SEQUENCE</scope>
    <source>
        <strain evidence="2">Mikawa-1</strain>
    </source>
</reference>